<dbReference type="GO" id="GO:0035438">
    <property type="term" value="F:cyclic-di-GMP binding"/>
    <property type="evidence" value="ECO:0007669"/>
    <property type="project" value="InterPro"/>
</dbReference>
<dbReference type="Proteomes" id="UP000190285">
    <property type="component" value="Unassembled WGS sequence"/>
</dbReference>
<evidence type="ECO:0000259" key="1">
    <source>
        <dbReference type="Pfam" id="PF07238"/>
    </source>
</evidence>
<dbReference type="RefSeq" id="WP_170917418.1">
    <property type="nucleotide sequence ID" value="NZ_FUZT01000006.1"/>
</dbReference>
<dbReference type="Pfam" id="PF12945">
    <property type="entry name" value="PilZNR"/>
    <property type="match status" value="1"/>
</dbReference>
<dbReference type="AlphaFoldDB" id="A0A1T5LFV8"/>
<accession>A0A1T5LFV8</accession>
<evidence type="ECO:0000313" key="4">
    <source>
        <dbReference type="Proteomes" id="UP000190285"/>
    </source>
</evidence>
<evidence type="ECO:0000313" key="3">
    <source>
        <dbReference type="EMBL" id="SKC74268.1"/>
    </source>
</evidence>
<gene>
    <name evidence="3" type="ORF">SAMN02194393_02838</name>
</gene>
<protein>
    <submittedName>
        <fullName evidence="3">C-di-GMP-binding flagellar brake protein YcgR, contains PilZNR and PilZ domains</fullName>
    </submittedName>
</protein>
<dbReference type="InterPro" id="IPR009875">
    <property type="entry name" value="PilZ_domain"/>
</dbReference>
<keyword evidence="3" id="KW-0966">Cell projection</keyword>
<feature type="domain" description="Type III secretion system flagellar brake protein YcgR PilZN" evidence="2">
    <location>
        <begin position="10"/>
        <end position="94"/>
    </location>
</feature>
<feature type="domain" description="PilZ" evidence="1">
    <location>
        <begin position="103"/>
        <end position="208"/>
    </location>
</feature>
<name>A0A1T5LFV8_9FIRM</name>
<dbReference type="SUPFAM" id="SSF141371">
    <property type="entry name" value="PilZ domain-like"/>
    <property type="match status" value="1"/>
</dbReference>
<reference evidence="3 4" key="1">
    <citation type="submission" date="2017-02" db="EMBL/GenBank/DDBJ databases">
        <authorList>
            <person name="Peterson S.W."/>
        </authorList>
    </citation>
    <scope>NUCLEOTIDE SEQUENCE [LARGE SCALE GENOMIC DNA]</scope>
    <source>
        <strain evidence="3 4">M1</strain>
    </source>
</reference>
<evidence type="ECO:0000259" key="2">
    <source>
        <dbReference type="Pfam" id="PF12945"/>
    </source>
</evidence>
<keyword evidence="3" id="KW-0282">Flagellum</keyword>
<dbReference type="EMBL" id="FUZT01000006">
    <property type="protein sequence ID" value="SKC74268.1"/>
    <property type="molecule type" value="Genomic_DNA"/>
</dbReference>
<dbReference type="InterPro" id="IPR009926">
    <property type="entry name" value="T3SS_YcgR_PilZN"/>
</dbReference>
<dbReference type="Pfam" id="PF07238">
    <property type="entry name" value="PilZ"/>
    <property type="match status" value="1"/>
</dbReference>
<dbReference type="STRING" id="36842.SAMN02194393_02838"/>
<proteinExistence type="predicted"/>
<dbReference type="Gene3D" id="2.40.10.220">
    <property type="entry name" value="predicted glycosyltransferase like domains"/>
    <property type="match status" value="1"/>
</dbReference>
<sequence length="220" mass="25069">MEKKITTLLNIGDNIEIEVDKGNSFLNMKSNVVKVISDRMIAVSTPIHNGKIYPISIGSNINIVFSKDSKGIFYFIGEVMERKKEDNIRFLIVKKNSDIRHFQRRDFYRLNILLNIDIHVIENGEYVKTIPSISKDVSGGGIRIITKEKLEKHTTVKCSMILDGELIEPIGEIIRCNPVPESILKYDIGISFTAIDESTRSKIISFVFKNQRKIIKKGLI</sequence>
<keyword evidence="3" id="KW-0969">Cilium</keyword>
<keyword evidence="4" id="KW-1185">Reference proteome</keyword>
<organism evidence="3 4">
    <name type="scientific">Maledivibacter halophilus</name>
    <dbReference type="NCBI Taxonomy" id="36842"/>
    <lineage>
        <taxon>Bacteria</taxon>
        <taxon>Bacillati</taxon>
        <taxon>Bacillota</taxon>
        <taxon>Clostridia</taxon>
        <taxon>Peptostreptococcales</taxon>
        <taxon>Caminicellaceae</taxon>
        <taxon>Maledivibacter</taxon>
    </lineage>
</organism>